<comment type="cofactor">
    <cofactor evidence="1">
        <name>Mg(2+)</name>
        <dbReference type="ChEBI" id="CHEBI:18420"/>
    </cofactor>
</comment>
<keyword evidence="1" id="KW-0067">ATP-binding</keyword>
<keyword evidence="1" id="KW-0347">Helicase</keyword>
<sequence>MKFECVSRLLQEITGNFQLPFGGKVVVLGGDFRQTLPIIKFEAELAVGDRAGLIVLISRIILISSDNANLPFTLRRRQFPVQPAFGMTINKSQGQTLFFAAICLIKPVFTHGQLYVALSRVRDPANLKIILLKEPSSSTLTDNDVFNEVLTRTQN</sequence>
<evidence type="ECO:0000259" key="2">
    <source>
        <dbReference type="Pfam" id="PF05970"/>
    </source>
</evidence>
<name>A0A8H7QRN3_9FUNG</name>
<comment type="similarity">
    <text evidence="1">Belongs to the helicase family.</text>
</comment>
<gene>
    <name evidence="3" type="ORF">INT47_009751</name>
</gene>
<keyword evidence="1" id="KW-0234">DNA repair</keyword>
<dbReference type="EMBL" id="JAEPRD010000135">
    <property type="protein sequence ID" value="KAG2197035.1"/>
    <property type="molecule type" value="Genomic_DNA"/>
</dbReference>
<dbReference type="Pfam" id="PF05970">
    <property type="entry name" value="PIF1"/>
    <property type="match status" value="1"/>
</dbReference>
<dbReference type="GO" id="GO:0000723">
    <property type="term" value="P:telomere maintenance"/>
    <property type="evidence" value="ECO:0007669"/>
    <property type="project" value="InterPro"/>
</dbReference>
<dbReference type="EC" id="5.6.2.3" evidence="1"/>
<organism evidence="3 4">
    <name type="scientific">Mucor saturninus</name>
    <dbReference type="NCBI Taxonomy" id="64648"/>
    <lineage>
        <taxon>Eukaryota</taxon>
        <taxon>Fungi</taxon>
        <taxon>Fungi incertae sedis</taxon>
        <taxon>Mucoromycota</taxon>
        <taxon>Mucoromycotina</taxon>
        <taxon>Mucoromycetes</taxon>
        <taxon>Mucorales</taxon>
        <taxon>Mucorineae</taxon>
        <taxon>Mucoraceae</taxon>
        <taxon>Mucor</taxon>
    </lineage>
</organism>
<dbReference type="CDD" id="cd18809">
    <property type="entry name" value="SF1_C_RecD"/>
    <property type="match status" value="1"/>
</dbReference>
<dbReference type="GO" id="GO:0006310">
    <property type="term" value="P:DNA recombination"/>
    <property type="evidence" value="ECO:0007669"/>
    <property type="project" value="UniProtKB-KW"/>
</dbReference>
<dbReference type="OrthoDB" id="3691720at2759"/>
<keyword evidence="4" id="KW-1185">Reference proteome</keyword>
<feature type="domain" description="DNA helicase Pif1-like DEAD-box helicase" evidence="2">
    <location>
        <begin position="3"/>
        <end position="40"/>
    </location>
</feature>
<keyword evidence="1" id="KW-0547">Nucleotide-binding</keyword>
<dbReference type="PANTHER" id="PTHR10492">
    <property type="match status" value="1"/>
</dbReference>
<evidence type="ECO:0000256" key="1">
    <source>
        <dbReference type="RuleBase" id="RU363044"/>
    </source>
</evidence>
<dbReference type="AlphaFoldDB" id="A0A8H7QRN3"/>
<evidence type="ECO:0000313" key="3">
    <source>
        <dbReference type="EMBL" id="KAG2197035.1"/>
    </source>
</evidence>
<reference evidence="3" key="1">
    <citation type="submission" date="2020-12" db="EMBL/GenBank/DDBJ databases">
        <title>Metabolic potential, ecology and presence of endohyphal bacteria is reflected in genomic diversity of Mucoromycotina.</title>
        <authorList>
            <person name="Muszewska A."/>
            <person name="Okrasinska A."/>
            <person name="Steczkiewicz K."/>
            <person name="Drgas O."/>
            <person name="Orlowska M."/>
            <person name="Perlinska-Lenart U."/>
            <person name="Aleksandrzak-Piekarczyk T."/>
            <person name="Szatraj K."/>
            <person name="Zielenkiewicz U."/>
            <person name="Pilsyk S."/>
            <person name="Malc E."/>
            <person name="Mieczkowski P."/>
            <person name="Kruszewska J.S."/>
            <person name="Biernat P."/>
            <person name="Pawlowska J."/>
        </authorList>
    </citation>
    <scope>NUCLEOTIDE SEQUENCE</scope>
    <source>
        <strain evidence="3">WA0000017839</strain>
    </source>
</reference>
<proteinExistence type="inferred from homology"/>
<dbReference type="SUPFAM" id="SSF52540">
    <property type="entry name" value="P-loop containing nucleoside triphosphate hydrolases"/>
    <property type="match status" value="1"/>
</dbReference>
<dbReference type="InterPro" id="IPR010285">
    <property type="entry name" value="DNA_helicase_pif1-like_DEAD"/>
</dbReference>
<dbReference type="GO" id="GO:0016787">
    <property type="term" value="F:hydrolase activity"/>
    <property type="evidence" value="ECO:0007669"/>
    <property type="project" value="UniProtKB-KW"/>
</dbReference>
<evidence type="ECO:0000313" key="4">
    <source>
        <dbReference type="Proteomes" id="UP000603453"/>
    </source>
</evidence>
<dbReference type="GO" id="GO:0043139">
    <property type="term" value="F:5'-3' DNA helicase activity"/>
    <property type="evidence" value="ECO:0007669"/>
    <property type="project" value="UniProtKB-EC"/>
</dbReference>
<keyword evidence="1" id="KW-0233">DNA recombination</keyword>
<comment type="catalytic activity">
    <reaction evidence="1">
        <text>ATP + H2O = ADP + phosphate + H(+)</text>
        <dbReference type="Rhea" id="RHEA:13065"/>
        <dbReference type="ChEBI" id="CHEBI:15377"/>
        <dbReference type="ChEBI" id="CHEBI:15378"/>
        <dbReference type="ChEBI" id="CHEBI:30616"/>
        <dbReference type="ChEBI" id="CHEBI:43474"/>
        <dbReference type="ChEBI" id="CHEBI:456216"/>
        <dbReference type="EC" id="5.6.2.3"/>
    </reaction>
</comment>
<dbReference type="InterPro" id="IPR027417">
    <property type="entry name" value="P-loop_NTPase"/>
</dbReference>
<dbReference type="PANTHER" id="PTHR10492:SF57">
    <property type="entry name" value="ATP-DEPENDENT DNA HELICASE"/>
    <property type="match status" value="1"/>
</dbReference>
<dbReference type="GO" id="GO:0005524">
    <property type="term" value="F:ATP binding"/>
    <property type="evidence" value="ECO:0007669"/>
    <property type="project" value="UniProtKB-KW"/>
</dbReference>
<dbReference type="Proteomes" id="UP000603453">
    <property type="component" value="Unassembled WGS sequence"/>
</dbReference>
<dbReference type="GO" id="GO:0006281">
    <property type="term" value="P:DNA repair"/>
    <property type="evidence" value="ECO:0007669"/>
    <property type="project" value="UniProtKB-KW"/>
</dbReference>
<comment type="caution">
    <text evidence="3">The sequence shown here is derived from an EMBL/GenBank/DDBJ whole genome shotgun (WGS) entry which is preliminary data.</text>
</comment>
<keyword evidence="1" id="KW-0378">Hydrolase</keyword>
<accession>A0A8H7QRN3</accession>
<protein>
    <recommendedName>
        <fullName evidence="1">ATP-dependent DNA helicase</fullName>
        <ecNumber evidence="1">5.6.2.3</ecNumber>
    </recommendedName>
</protein>
<keyword evidence="1" id="KW-0227">DNA damage</keyword>